<evidence type="ECO:0000256" key="1">
    <source>
        <dbReference type="SAM" id="MobiDB-lite"/>
    </source>
</evidence>
<dbReference type="Proteomes" id="UP000069850">
    <property type="component" value="Chromosome 1"/>
</dbReference>
<proteinExistence type="predicted"/>
<evidence type="ECO:0000313" key="2">
    <source>
        <dbReference type="EMBL" id="CVK32725.1"/>
    </source>
</evidence>
<accession>A0A0X3BMG9</accession>
<dbReference type="KEGG" id="mema:MMAB1_1512"/>
<evidence type="ECO:0000313" key="3">
    <source>
        <dbReference type="Proteomes" id="UP000069850"/>
    </source>
</evidence>
<reference evidence="2 3" key="1">
    <citation type="submission" date="2016-01" db="EMBL/GenBank/DDBJ databases">
        <authorList>
            <person name="Manzoor S."/>
        </authorList>
    </citation>
    <scope>NUCLEOTIDE SEQUENCE [LARGE SCALE GENOMIC DNA]</scope>
    <source>
        <strain evidence="2">Methanoculleus sp MAB1</strain>
    </source>
</reference>
<feature type="region of interest" description="Disordered" evidence="1">
    <location>
        <begin position="32"/>
        <end position="65"/>
    </location>
</feature>
<organism evidence="2 3">
    <name type="scientific">Methanoculleus bourgensis</name>
    <dbReference type="NCBI Taxonomy" id="83986"/>
    <lineage>
        <taxon>Archaea</taxon>
        <taxon>Methanobacteriati</taxon>
        <taxon>Methanobacteriota</taxon>
        <taxon>Stenosarchaea group</taxon>
        <taxon>Methanomicrobia</taxon>
        <taxon>Methanomicrobiales</taxon>
        <taxon>Methanomicrobiaceae</taxon>
        <taxon>Methanoculleus</taxon>
    </lineage>
</organism>
<sequence length="79" mass="8559">MERSWGRARGCTHENNLFPKLSHPMLWTAVGIAPGGGGRGGARPSPHKEAMPGAQTEPCSPPLAKSGRFPWEILEEVLR</sequence>
<protein>
    <submittedName>
        <fullName evidence="2">Uncharacterized protein</fullName>
    </submittedName>
</protein>
<gene>
    <name evidence="2" type="ORF">MMAB1_1512</name>
</gene>
<dbReference type="AlphaFoldDB" id="A0A0X3BMG9"/>
<dbReference type="EMBL" id="LT158599">
    <property type="protein sequence ID" value="CVK32725.1"/>
    <property type="molecule type" value="Genomic_DNA"/>
</dbReference>
<name>A0A0X3BMG9_9EURY</name>